<feature type="transmembrane region" description="Helical" evidence="10">
    <location>
        <begin position="36"/>
        <end position="55"/>
    </location>
</feature>
<comment type="function">
    <text evidence="9">Envelope glycoprotein necessary for proper maturation of gM and modulation of its membrane fusion activity. Also plays a critical role in virion morphogenesis.</text>
</comment>
<evidence type="ECO:0000313" key="12">
    <source>
        <dbReference type="EMBL" id="AKE44240.1"/>
    </source>
</evidence>
<dbReference type="InterPro" id="IPR034707">
    <property type="entry name" value="HSV_GN"/>
</dbReference>
<sequence>MSTEKLTGYADKERGGRSGTGTWPFIRMAREFCDRFPFFLCFLISLYLTPTSGAISTDGTAERNVADFYHVDCHSHYFELSIKSFSAIWMCINAIVFVCAFAVFMKHWCYKAFTSDTSKGY</sequence>
<dbReference type="InterPro" id="IPR005211">
    <property type="entry name" value="Herpes_glycoprotein_N_domain"/>
</dbReference>
<keyword evidence="7 10" id="KW-0472">Membrane</keyword>
<keyword evidence="2" id="KW-1040">Host Golgi apparatus</keyword>
<keyword evidence="8" id="KW-1015">Disulfide bond</keyword>
<evidence type="ECO:0000313" key="13">
    <source>
        <dbReference type="Proteomes" id="UP000105122"/>
    </source>
</evidence>
<accession>A0A0F6TGJ1</accession>
<evidence type="ECO:0000256" key="1">
    <source>
        <dbReference type="ARBA" id="ARBA00022692"/>
    </source>
</evidence>
<evidence type="ECO:0000256" key="9">
    <source>
        <dbReference type="ARBA" id="ARBA00034089"/>
    </source>
</evidence>
<dbReference type="Proteomes" id="UP000105122">
    <property type="component" value="Segment"/>
</dbReference>
<keyword evidence="5" id="KW-0261">Viral envelope protein</keyword>
<dbReference type="HAMAP" id="MF_04037">
    <property type="entry name" value="HSV_GN"/>
    <property type="match status" value="1"/>
</dbReference>
<keyword evidence="6 10" id="KW-1133">Transmembrane helix</keyword>
<dbReference type="GO" id="GO:0019031">
    <property type="term" value="C:viral envelope"/>
    <property type="evidence" value="ECO:0007669"/>
    <property type="project" value="UniProtKB-KW"/>
</dbReference>
<reference evidence="12 13" key="1">
    <citation type="journal article" date="2015" name="Genome Announc.">
        <title>Complete Genome Sequence of Rat Cytomegalovirus Strain ALL-03 (Malaysian Strain).</title>
        <authorList>
            <person name="Balakrishnan K.N."/>
            <person name="Abdullah A.A."/>
            <person name="Camalxaman S.N."/>
            <person name="Quah Y.W."/>
            <person name="Abba Y."/>
            <person name="Hani H."/>
            <person name="Loh H.S."/>
            <person name="Kamal F.M."/>
            <person name="Zeenathul N.A."/>
            <person name="Aini I."/>
            <person name="Omar A.R."/>
            <person name="Noordin M.M."/>
            <person name="Mohd Azmi M.L."/>
        </authorList>
    </citation>
    <scope>NUCLEOTIDE SEQUENCE [LARGE SCALE GENOMIC DNA]</scope>
    <source>
        <strain evidence="12">ALL-03</strain>
    </source>
</reference>
<evidence type="ECO:0000256" key="7">
    <source>
        <dbReference type="ARBA" id="ARBA00023136"/>
    </source>
</evidence>
<evidence type="ECO:0000259" key="11">
    <source>
        <dbReference type="Pfam" id="PF03554"/>
    </source>
</evidence>
<evidence type="ECO:0000256" key="10">
    <source>
        <dbReference type="SAM" id="Phobius"/>
    </source>
</evidence>
<name>A0A0F6TGJ1_RCMVE</name>
<evidence type="ECO:0000256" key="6">
    <source>
        <dbReference type="ARBA" id="ARBA00022989"/>
    </source>
</evidence>
<organism evidence="12 13">
    <name type="scientific">Rat cytomegalovirus ALL-03</name>
    <dbReference type="NCBI Taxonomy" id="1640278"/>
    <lineage>
        <taxon>Viruses</taxon>
        <taxon>Duplodnaviria</taxon>
        <taxon>Heunggongvirae</taxon>
        <taxon>Peploviricota</taxon>
        <taxon>Herviviricetes</taxon>
        <taxon>Herpesvirales</taxon>
        <taxon>Orthoherpesviridae</taxon>
        <taxon>Betaherpesvirinae</taxon>
        <taxon>Muromegalovirus</taxon>
        <taxon>Muromegalovirus muridbeta8</taxon>
        <taxon>Rat cytomegalovirus (isolate England)</taxon>
    </lineage>
</organism>
<evidence type="ECO:0000256" key="2">
    <source>
        <dbReference type="ARBA" id="ARBA00022812"/>
    </source>
</evidence>
<evidence type="ECO:0000256" key="5">
    <source>
        <dbReference type="ARBA" id="ARBA00022879"/>
    </source>
</evidence>
<protein>
    <submittedName>
        <fullName evidence="12">A73</fullName>
    </submittedName>
</protein>
<evidence type="ECO:0000256" key="4">
    <source>
        <dbReference type="ARBA" id="ARBA00022870"/>
    </source>
</evidence>
<dbReference type="Pfam" id="PF03554">
    <property type="entry name" value="Herpes_UL73"/>
    <property type="match status" value="1"/>
</dbReference>
<keyword evidence="1 10" id="KW-0812">Transmembrane</keyword>
<evidence type="ECO:0000256" key="3">
    <source>
        <dbReference type="ARBA" id="ARBA00022844"/>
    </source>
</evidence>
<keyword evidence="3" id="KW-0946">Virion</keyword>
<gene>
    <name evidence="12" type="primary">a73</name>
</gene>
<dbReference type="EMBL" id="KP967684">
    <property type="protein sequence ID" value="AKE44240.1"/>
    <property type="molecule type" value="Genomic_DNA"/>
</dbReference>
<proteinExistence type="inferred from homology"/>
<feature type="domain" description="Herpesvirus envelope glycoprotein N" evidence="11">
    <location>
        <begin position="57"/>
        <end position="119"/>
    </location>
</feature>
<evidence type="ECO:0000256" key="8">
    <source>
        <dbReference type="ARBA" id="ARBA00023157"/>
    </source>
</evidence>
<keyword evidence="4" id="KW-1043">Host membrane</keyword>
<feature type="transmembrane region" description="Helical" evidence="10">
    <location>
        <begin position="87"/>
        <end position="105"/>
    </location>
</feature>